<dbReference type="RefSeq" id="WP_353932213.1">
    <property type="nucleotide sequence ID" value="NZ_CP150886.1"/>
</dbReference>
<gene>
    <name evidence="1" type="ORF">WJM97_06410</name>
</gene>
<dbReference type="Proteomes" id="UP001483337">
    <property type="component" value="Chromosome"/>
</dbReference>
<keyword evidence="2" id="KW-1185">Reference proteome</keyword>
<proteinExistence type="predicted"/>
<sequence>MSPKLFDSEQVQDFLIGVLESSQIPPSMREVAQCLGYDRRTIFQHFPDLCQAISANYLSYRRGLFLENLAQSCREVQQICAKLYHDGVYPSEARVSKLMTKPGYLRYKQVRTMLQQAQSHFSVSPSLNDC</sequence>
<accession>A0ABZ2UWF1</accession>
<organism evidence="1 2">
    <name type="scientific">Okeanomitos corallinicola TIOX110</name>
    <dbReference type="NCBI Taxonomy" id="3133117"/>
    <lineage>
        <taxon>Bacteria</taxon>
        <taxon>Bacillati</taxon>
        <taxon>Cyanobacteriota</taxon>
        <taxon>Cyanophyceae</taxon>
        <taxon>Nostocales</taxon>
        <taxon>Aphanizomenonaceae</taxon>
        <taxon>Okeanomitos</taxon>
    </lineage>
</organism>
<evidence type="ECO:0000313" key="2">
    <source>
        <dbReference type="Proteomes" id="UP001483337"/>
    </source>
</evidence>
<protein>
    <recommendedName>
        <fullName evidence="3">HTH tetR-type domain-containing protein</fullName>
    </recommendedName>
</protein>
<reference evidence="1 2" key="1">
    <citation type="submission" date="2024-04" db="EMBL/GenBank/DDBJ databases">
        <title>Okeanomitos corallinicola gen. &amp; sp. nov. (Nostocales, Cyanobacteria), a new toxic marine heterocyst-forming cyanobacterium from a coral reef.</title>
        <authorList>
            <person name="Li H."/>
            <person name="Li R."/>
            <person name="Kang J."/>
            <person name="Hii K.S."/>
            <person name="Mohamed H.F."/>
            <person name="Xu X."/>
            <person name="Luo Z."/>
        </authorList>
    </citation>
    <scope>NUCLEOTIDE SEQUENCE [LARGE SCALE GENOMIC DNA]</scope>
    <source>
        <strain evidence="1 2">TIOX110</strain>
    </source>
</reference>
<dbReference type="EMBL" id="CP150886">
    <property type="protein sequence ID" value="WZB89311.1"/>
    <property type="molecule type" value="Genomic_DNA"/>
</dbReference>
<evidence type="ECO:0000313" key="1">
    <source>
        <dbReference type="EMBL" id="WZB89311.1"/>
    </source>
</evidence>
<evidence type="ECO:0008006" key="3">
    <source>
        <dbReference type="Google" id="ProtNLM"/>
    </source>
</evidence>
<name>A0ABZ2UWF1_9CYAN</name>